<dbReference type="NCBIfam" id="NF001985">
    <property type="entry name" value="PRK00777.1"/>
    <property type="match status" value="1"/>
</dbReference>
<evidence type="ECO:0000313" key="2">
    <source>
        <dbReference type="EMBL" id="HEB48223.1"/>
    </source>
</evidence>
<dbReference type="AlphaFoldDB" id="A0A7C1T9N6"/>
<gene>
    <name evidence="3" type="ORF">ENM88_05525</name>
    <name evidence="2" type="ORF">ENP77_00260</name>
</gene>
<comment type="caution">
    <text evidence="2">The sequence shown here is derived from an EMBL/GenBank/DDBJ whole genome shotgun (WGS) entry which is preliminary data.</text>
</comment>
<dbReference type="InterPro" id="IPR014729">
    <property type="entry name" value="Rossmann-like_a/b/a_fold"/>
</dbReference>
<dbReference type="EMBL" id="DSKP01000011">
    <property type="protein sequence ID" value="HEB48223.1"/>
    <property type="molecule type" value="Genomic_DNA"/>
</dbReference>
<dbReference type="Pfam" id="PF01467">
    <property type="entry name" value="CTP_transf_like"/>
    <property type="match status" value="1"/>
</dbReference>
<keyword evidence="2" id="KW-0808">Transferase</keyword>
<dbReference type="GO" id="GO:0004140">
    <property type="term" value="F:dephospho-CoA kinase activity"/>
    <property type="evidence" value="ECO:0007669"/>
    <property type="project" value="TreeGrafter"/>
</dbReference>
<name>A0A7C1T9N6_THEPE</name>
<dbReference type="EMBL" id="DRZM01000162">
    <property type="protein sequence ID" value="HHP05191.1"/>
    <property type="molecule type" value="Genomic_DNA"/>
</dbReference>
<reference evidence="2" key="1">
    <citation type="journal article" date="2020" name="mSystems">
        <title>Genome- and Community-Level Interaction Insights into Carbon Utilization and Element Cycling Functions of Hydrothermarchaeota in Hydrothermal Sediment.</title>
        <authorList>
            <person name="Zhou Z."/>
            <person name="Liu Y."/>
            <person name="Xu W."/>
            <person name="Pan J."/>
            <person name="Luo Z.H."/>
            <person name="Li M."/>
        </authorList>
    </citation>
    <scope>NUCLEOTIDE SEQUENCE [LARGE SCALE GENOMIC DNA]</scope>
    <source>
        <strain evidence="3">SpSt-1125</strain>
        <strain evidence="2">SpSt-25</strain>
    </source>
</reference>
<dbReference type="PANTHER" id="PTHR10695">
    <property type="entry name" value="DEPHOSPHO-COA KINASE-RELATED"/>
    <property type="match status" value="1"/>
</dbReference>
<evidence type="ECO:0000313" key="3">
    <source>
        <dbReference type="EMBL" id="HHP05191.1"/>
    </source>
</evidence>
<dbReference type="Gene3D" id="3.40.50.620">
    <property type="entry name" value="HUPs"/>
    <property type="match status" value="1"/>
</dbReference>
<dbReference type="GO" id="GO:0015937">
    <property type="term" value="P:coenzyme A biosynthetic process"/>
    <property type="evidence" value="ECO:0007669"/>
    <property type="project" value="TreeGrafter"/>
</dbReference>
<proteinExistence type="predicted"/>
<dbReference type="InterPro" id="IPR004821">
    <property type="entry name" value="Cyt_trans-like"/>
</dbReference>
<sequence>MPAKECRKGVVGGTFSLMHRGHRHLLRIAAEKSQALLVGVSSDEYALARKAHPLEPYELRALSVLLYLLTVDPSLEVEIHPLDDAYGPAHLDSELDCIFVSEETVPGAVAINILRKLRGLAPLRIYAVELVTDEKGRRLSSTALWSKRAHSTHAQSCA</sequence>
<accession>A0A7C1T9N6</accession>
<dbReference type="PANTHER" id="PTHR10695:SF46">
    <property type="entry name" value="BIFUNCTIONAL COENZYME A SYNTHASE-RELATED"/>
    <property type="match status" value="1"/>
</dbReference>
<protein>
    <submittedName>
        <fullName evidence="2">Pantetheine-phosphate adenylyltransferase</fullName>
        <ecNumber evidence="2">2.7.7.3</ecNumber>
    </submittedName>
</protein>
<organism evidence="2">
    <name type="scientific">Thermofilum pendens</name>
    <dbReference type="NCBI Taxonomy" id="2269"/>
    <lineage>
        <taxon>Archaea</taxon>
        <taxon>Thermoproteota</taxon>
        <taxon>Thermoprotei</taxon>
        <taxon>Thermofilales</taxon>
        <taxon>Thermofilaceae</taxon>
        <taxon>Thermofilum</taxon>
    </lineage>
</organism>
<keyword evidence="2" id="KW-0548">Nucleotidyltransferase</keyword>
<dbReference type="NCBIfam" id="TIGR00125">
    <property type="entry name" value="cyt_tran_rel"/>
    <property type="match status" value="1"/>
</dbReference>
<evidence type="ECO:0000259" key="1">
    <source>
        <dbReference type="Pfam" id="PF01467"/>
    </source>
</evidence>
<dbReference type="EC" id="2.7.7.3" evidence="2"/>
<dbReference type="GO" id="GO:0004595">
    <property type="term" value="F:pantetheine-phosphate adenylyltransferase activity"/>
    <property type="evidence" value="ECO:0007669"/>
    <property type="project" value="UniProtKB-EC"/>
</dbReference>
<feature type="domain" description="Cytidyltransferase-like" evidence="1">
    <location>
        <begin position="10"/>
        <end position="143"/>
    </location>
</feature>
<dbReference type="SUPFAM" id="SSF52374">
    <property type="entry name" value="Nucleotidylyl transferase"/>
    <property type="match status" value="1"/>
</dbReference>